<dbReference type="Pfam" id="PF00394">
    <property type="entry name" value="Cu-oxidase"/>
    <property type="match status" value="1"/>
</dbReference>
<dbReference type="InterPro" id="IPR001117">
    <property type="entry name" value="Cu-oxidase_2nd"/>
</dbReference>
<gene>
    <name evidence="10" type="ORF">BU16DRAFT_614808</name>
</gene>
<feature type="domain" description="Plastocyanin-like" evidence="8">
    <location>
        <begin position="504"/>
        <end position="614"/>
    </location>
</feature>
<dbReference type="Gene3D" id="2.60.40.420">
    <property type="entry name" value="Cupredoxins - blue copper proteins"/>
    <property type="match status" value="3"/>
</dbReference>
<evidence type="ECO:0000256" key="3">
    <source>
        <dbReference type="ARBA" id="ARBA00023002"/>
    </source>
</evidence>
<evidence type="ECO:0000313" key="11">
    <source>
        <dbReference type="Proteomes" id="UP000799750"/>
    </source>
</evidence>
<evidence type="ECO:0000313" key="10">
    <source>
        <dbReference type="EMBL" id="KAF2499368.1"/>
    </source>
</evidence>
<dbReference type="CDD" id="cd04205">
    <property type="entry name" value="CuRO_2_LCC_like"/>
    <property type="match status" value="1"/>
</dbReference>
<keyword evidence="6" id="KW-0472">Membrane</keyword>
<feature type="domain" description="Plastocyanin-like" evidence="9">
    <location>
        <begin position="113"/>
        <end position="225"/>
    </location>
</feature>
<keyword evidence="4" id="KW-0186">Copper</keyword>
<evidence type="ECO:0000256" key="6">
    <source>
        <dbReference type="SAM" id="Phobius"/>
    </source>
</evidence>
<comment type="similarity">
    <text evidence="1">Belongs to the multicopper oxidase family.</text>
</comment>
<dbReference type="GO" id="GO:0005507">
    <property type="term" value="F:copper ion binding"/>
    <property type="evidence" value="ECO:0007669"/>
    <property type="project" value="InterPro"/>
</dbReference>
<accession>A0A6A6R3M0</accession>
<feature type="domain" description="Plastocyanin-like" evidence="7">
    <location>
        <begin position="238"/>
        <end position="382"/>
    </location>
</feature>
<evidence type="ECO:0000256" key="4">
    <source>
        <dbReference type="ARBA" id="ARBA00023008"/>
    </source>
</evidence>
<dbReference type="AlphaFoldDB" id="A0A6A6R3M0"/>
<evidence type="ECO:0000256" key="5">
    <source>
        <dbReference type="SAM" id="MobiDB-lite"/>
    </source>
</evidence>
<dbReference type="InterPro" id="IPR011707">
    <property type="entry name" value="Cu-oxidase-like_N"/>
</dbReference>
<keyword evidence="3" id="KW-0560">Oxidoreductase</keyword>
<dbReference type="SUPFAM" id="SSF49503">
    <property type="entry name" value="Cupredoxins"/>
    <property type="match status" value="3"/>
</dbReference>
<keyword evidence="2" id="KW-0479">Metal-binding</keyword>
<dbReference type="Pfam" id="PF07731">
    <property type="entry name" value="Cu-oxidase_2"/>
    <property type="match status" value="1"/>
</dbReference>
<organism evidence="10 11">
    <name type="scientific">Lophium mytilinum</name>
    <dbReference type="NCBI Taxonomy" id="390894"/>
    <lineage>
        <taxon>Eukaryota</taxon>
        <taxon>Fungi</taxon>
        <taxon>Dikarya</taxon>
        <taxon>Ascomycota</taxon>
        <taxon>Pezizomycotina</taxon>
        <taxon>Dothideomycetes</taxon>
        <taxon>Pleosporomycetidae</taxon>
        <taxon>Mytilinidiales</taxon>
        <taxon>Mytilinidiaceae</taxon>
        <taxon>Lophium</taxon>
    </lineage>
</organism>
<dbReference type="CDD" id="cd13910">
    <property type="entry name" value="CuRO_3_MCO_like_4"/>
    <property type="match status" value="1"/>
</dbReference>
<dbReference type="PROSITE" id="PS00080">
    <property type="entry name" value="MULTICOPPER_OXIDASE2"/>
    <property type="match status" value="1"/>
</dbReference>
<dbReference type="PANTHER" id="PTHR11709:SF414">
    <property type="entry name" value="ADR239WP"/>
    <property type="match status" value="1"/>
</dbReference>
<keyword evidence="6" id="KW-1133">Transmembrane helix</keyword>
<evidence type="ECO:0000259" key="9">
    <source>
        <dbReference type="Pfam" id="PF07732"/>
    </source>
</evidence>
<keyword evidence="6" id="KW-0812">Transmembrane</keyword>
<keyword evidence="11" id="KW-1185">Reference proteome</keyword>
<dbReference type="EMBL" id="MU004184">
    <property type="protein sequence ID" value="KAF2499368.1"/>
    <property type="molecule type" value="Genomic_DNA"/>
</dbReference>
<dbReference type="InterPro" id="IPR033138">
    <property type="entry name" value="Cu_oxidase_CS"/>
</dbReference>
<protein>
    <recommendedName>
        <fullName evidence="12">Multicopper oxidase</fullName>
    </recommendedName>
</protein>
<dbReference type="GO" id="GO:0016491">
    <property type="term" value="F:oxidoreductase activity"/>
    <property type="evidence" value="ECO:0007669"/>
    <property type="project" value="UniProtKB-KW"/>
</dbReference>
<dbReference type="InterPro" id="IPR045087">
    <property type="entry name" value="Cu-oxidase_fam"/>
</dbReference>
<evidence type="ECO:0000259" key="8">
    <source>
        <dbReference type="Pfam" id="PF07731"/>
    </source>
</evidence>
<dbReference type="PANTHER" id="PTHR11709">
    <property type="entry name" value="MULTI-COPPER OXIDASE"/>
    <property type="match status" value="1"/>
</dbReference>
<feature type="transmembrane region" description="Helical" evidence="6">
    <location>
        <begin position="43"/>
        <end position="64"/>
    </location>
</feature>
<dbReference type="InterPro" id="IPR008972">
    <property type="entry name" value="Cupredoxin"/>
</dbReference>
<dbReference type="Proteomes" id="UP000799750">
    <property type="component" value="Unassembled WGS sequence"/>
</dbReference>
<evidence type="ECO:0000259" key="7">
    <source>
        <dbReference type="Pfam" id="PF00394"/>
    </source>
</evidence>
<reference evidence="10" key="1">
    <citation type="journal article" date="2020" name="Stud. Mycol.">
        <title>101 Dothideomycetes genomes: a test case for predicting lifestyles and emergence of pathogens.</title>
        <authorList>
            <person name="Haridas S."/>
            <person name="Albert R."/>
            <person name="Binder M."/>
            <person name="Bloem J."/>
            <person name="Labutti K."/>
            <person name="Salamov A."/>
            <person name="Andreopoulos B."/>
            <person name="Baker S."/>
            <person name="Barry K."/>
            <person name="Bills G."/>
            <person name="Bluhm B."/>
            <person name="Cannon C."/>
            <person name="Castanera R."/>
            <person name="Culley D."/>
            <person name="Daum C."/>
            <person name="Ezra D."/>
            <person name="Gonzalez J."/>
            <person name="Henrissat B."/>
            <person name="Kuo A."/>
            <person name="Liang C."/>
            <person name="Lipzen A."/>
            <person name="Lutzoni F."/>
            <person name="Magnuson J."/>
            <person name="Mondo S."/>
            <person name="Nolan M."/>
            <person name="Ohm R."/>
            <person name="Pangilinan J."/>
            <person name="Park H.-J."/>
            <person name="Ramirez L."/>
            <person name="Alfaro M."/>
            <person name="Sun H."/>
            <person name="Tritt A."/>
            <person name="Yoshinaga Y."/>
            <person name="Zwiers L.-H."/>
            <person name="Turgeon B."/>
            <person name="Goodwin S."/>
            <person name="Spatafora J."/>
            <person name="Crous P."/>
            <person name="Grigoriev I."/>
        </authorList>
    </citation>
    <scope>NUCLEOTIDE SEQUENCE</scope>
    <source>
        <strain evidence="10">CBS 269.34</strain>
    </source>
</reference>
<sequence>MEGGGMEMRRRSHPALGSEVLPSAGSSTSSHQHREGGTSYKAFFTRSIIALFFILAVLVTYLNYGPSYPQAPVLGAIETSLEHRRPLDLVLNPQAHQSRSPKIKYHNWTVTSEIRRPDGVAKKVYLINGLFPGPTLESRSGDTFIIHVENALEDEGLSIHWHGLHMRNHAEYDGAIGMTQCPIPPGSTFTYTIPISGQHGTFWYHAHEQVQRADGLYGALIVHEPVDIETTVTHSYDEDRVLMIGDWYHRPAEDVLKWYMRAGSYGMEPVPDSLLINGLGAYNCSLAVPARPVDCISIFPEHSPFISTNTSKRYRYRVINTGSLAGISLRLSGASLTPITVDGGHPIDVQGPARGVGVLHPGERLDILMSWRPTNKQQYTLEIALDDDSFRYPNLALAATHIYPVIISTDSQTETANRPSQRVKPTIDIQLLKSTHLPTALPLTGDHTLVVYTTTLKLSRLSNIPHGFMNHTSHKPQSSPPFPLLSLPRSQWDSNQFVPFLPSTPEHPQTIDLVINNLDDGGHPFHLHGHDFWVLSTYAADLDTTMSYGSYNPFDRSEPPGGVVNLVNPVKKDTVFIPRRGYVVIRFLADNPGIWMLHCHLLWHQASGMAMGLHIGVNEEWVDEARANRSRELCGSTR</sequence>
<proteinExistence type="inferred from homology"/>
<dbReference type="InterPro" id="IPR011706">
    <property type="entry name" value="Cu-oxidase_C"/>
</dbReference>
<name>A0A6A6R3M0_9PEZI</name>
<evidence type="ECO:0000256" key="2">
    <source>
        <dbReference type="ARBA" id="ARBA00022723"/>
    </source>
</evidence>
<evidence type="ECO:0000256" key="1">
    <source>
        <dbReference type="ARBA" id="ARBA00010609"/>
    </source>
</evidence>
<dbReference type="PROSITE" id="PS00079">
    <property type="entry name" value="MULTICOPPER_OXIDASE1"/>
    <property type="match status" value="1"/>
</dbReference>
<evidence type="ECO:0008006" key="12">
    <source>
        <dbReference type="Google" id="ProtNLM"/>
    </source>
</evidence>
<feature type="region of interest" description="Disordered" evidence="5">
    <location>
        <begin position="1"/>
        <end position="35"/>
    </location>
</feature>
<dbReference type="Pfam" id="PF07732">
    <property type="entry name" value="Cu-oxidase_3"/>
    <property type="match status" value="1"/>
</dbReference>
<dbReference type="OrthoDB" id="2121828at2759"/>
<dbReference type="InterPro" id="IPR002355">
    <property type="entry name" value="Cu_oxidase_Cu_BS"/>
</dbReference>